<evidence type="ECO:0000259" key="12">
    <source>
        <dbReference type="PROSITE" id="PS50191"/>
    </source>
</evidence>
<gene>
    <name evidence="13" type="primary">YTA7</name>
    <name evidence="13" type="ORF">LTR05_003453</name>
</gene>
<evidence type="ECO:0000256" key="4">
    <source>
        <dbReference type="ARBA" id="ARBA00022454"/>
    </source>
</evidence>
<keyword evidence="9" id="KW-0539">Nucleus</keyword>
<dbReference type="PROSITE" id="PS50191">
    <property type="entry name" value="CRAL_TRIO"/>
    <property type="match status" value="1"/>
</dbReference>
<sequence length="1797" mass="199203">MPFRPSRYTTDRELAAIVDAEDSNDDDYDDHERRTKPRQKPRARGGSAVPRKKSKKNRYGGSDISDDDDELSEEAEDWTDEDVKEEVEFNEATGRPKRRAAKPARTYKESDEEEADDYSLPSEEEAPVTPSKPRAIGPKSKIVTLKIRTPLPRSPRILRDRRPSVLAARAEPSGTTRRTRRMSEEEGETLIELSNSGRHTVLVRAGSRDPDIPQSRATRGSKSIMYPSKSTIDEVDEPQSVPKEQEEIVIPPSQETVQFFASQDELPDMVPHIGSDLHASVLKEPVPLLPSDDPLHGSPHVESIRPEIEPLSEEGEAEGAEEDDEGPVSNRGRTTRASQKRKADSPAPDEPMPSRRRLRPRESASRAHSSTRHHKDIDKTSDFDPEAEADEAGDVSMSEESDGSPQKRTRQRVDADEDSNGGRRSTRLQKKNASQQASASDEDYELQEEIAELQKDDRATKRRRRAQEELVFESRGKRNTTRKDYNLMRNIPQLDDDDETAVPTLSQKAKKTGGGQSYYTMHDYAGPFGGVRGRPLLGGPQRAPDADTDSSDDEIMKQPKQIAGVAGMTPTTATNPFNPFAMNALISDPAQGPTGTPANLGKVKDKQALADADPLGVDQNIDFDSVGGLQGHIDQLKEMVALPLLYPEIFLRFKITPPRGVLFHGPPGTGKTLLARALASSVSSQGRKVTFYMRKGADALSKWVGEAERQLRLLFEEARKNQPSIIFFDEIDGLAPVRSSKQEQIHASIVSTLLALMDGMDGRGQVIVIGATNRPDSIDPALRRPGRFDREFYFPLPDKDARRSIINIHTRGWDPPLDDHIKDELATLTKGYGGADLRALCTEAALNAVQRRYPQIYSSKEKLLIDPKSITVTPKDFMISIKKMTPSSERSASSGAAPLPQNVEPLLRRQLKDLEVRIEEMLPRQKKTTALEEAMYEDVADGRGFGRERMQQAFESSRVFRPRLLVHGRLGMGQQYIAAALLNHFQGVHVQSLDLSILLGDTTSSPEATVIRLFAEAKMHKPSVIYIPNVQEWFGTVGQTVLTTFHGLLRSIKPTDPILVLAFLEAEPDDEDEGMKREFFGYSHRNQYRLASPSHKERSEFFRPLKDYIKTRPSDFPDPTHRKRRQMEILPPAPAEPEKEAPPPTKEELKAQKKRDRMTLNVLKQRLQPIMDQIRTKYRRFRTGIIEDHLISYLYKEADLETVTSDVHDNNQVQETRPYRLAKDPHGVGGLVDIDGIFFYNLDAVTIEKRLSNGYYKRPKDFLTDIKRLAKDAKAAKDEDRMFKANELQSNVEVDIANIEMLEPQLVAECEKVYQRELQRLKEEEEKAQAAKEMQPPQLTAVQISDTAATTTTEGAGPITLGENFNNPKDMLVNAIVPAGSLASTDSIMTNGFHDVINNRSHDRNSNNASNATEANAGEDAHLHNSSNESGSKQRSNGETQSSESTTALSVLGRTASAQPKPFSQYSAPSQRLRQQYGLEPLPNQASFMTPMEEESQFKDYTNDASTTQTNSGQKAPSASTSGYHDPRHSYSGVGSDYHDQRNSQDTGAPDLFGWDERTTGDIPDTQDTSASQSSTNGASAGNGEPSSHFVSAASKSAYPSHDQSRLQSSFPPVPRFDAPSVAAHTHTGPAASSTSAPARAGAGLFAELTAAATPTSRLGANAPPHAMKSLLNPPSPPPTSQPQTQTQTLEYAEPNLALPDESRIDNTVLDIVDKTSGLSVEQMEQVNSVLMDILWQTRGEWNRTIVLDCITDGFNNTIADMRDTGQEFGNLSWERVDTAGERATGRRRAAIGMRAG</sequence>
<feature type="compositionally biased region" description="Acidic residues" evidence="11">
    <location>
        <begin position="19"/>
        <end position="29"/>
    </location>
</feature>
<feature type="compositionally biased region" description="Acidic residues" evidence="11">
    <location>
        <begin position="383"/>
        <end position="402"/>
    </location>
</feature>
<evidence type="ECO:0000256" key="1">
    <source>
        <dbReference type="ARBA" id="ARBA00004123"/>
    </source>
</evidence>
<dbReference type="GO" id="GO:0003682">
    <property type="term" value="F:chromatin binding"/>
    <property type="evidence" value="ECO:0007669"/>
    <property type="project" value="TreeGrafter"/>
</dbReference>
<dbReference type="GO" id="GO:0006334">
    <property type="term" value="P:nucleosome assembly"/>
    <property type="evidence" value="ECO:0007669"/>
    <property type="project" value="TreeGrafter"/>
</dbReference>
<dbReference type="PANTHER" id="PTHR23069">
    <property type="entry name" value="AAA DOMAIN-CONTAINING"/>
    <property type="match status" value="1"/>
</dbReference>
<keyword evidence="14" id="KW-1185">Reference proteome</keyword>
<feature type="compositionally biased region" description="Acidic residues" evidence="11">
    <location>
        <begin position="64"/>
        <end position="89"/>
    </location>
</feature>
<feature type="compositionally biased region" description="Low complexity" evidence="11">
    <location>
        <begin position="1566"/>
        <end position="1576"/>
    </location>
</feature>
<evidence type="ECO:0000313" key="13">
    <source>
        <dbReference type="EMBL" id="KAK5089227.1"/>
    </source>
</evidence>
<keyword evidence="4" id="KW-0158">Chromosome</keyword>
<name>A0AAN7T3T8_9EURO</name>
<dbReference type="GO" id="GO:0140674">
    <property type="term" value="F:ATP-dependent histone chaperone activity"/>
    <property type="evidence" value="ECO:0007669"/>
    <property type="project" value="UniProtKB-ARBA"/>
</dbReference>
<feature type="domain" description="CRAL-TRIO" evidence="12">
    <location>
        <begin position="666"/>
        <end position="840"/>
    </location>
</feature>
<feature type="region of interest" description="Disordered" evidence="11">
    <location>
        <begin position="284"/>
        <end position="469"/>
    </location>
</feature>
<feature type="coiled-coil region" evidence="10">
    <location>
        <begin position="1307"/>
        <end position="1334"/>
    </location>
</feature>
<feature type="compositionally biased region" description="Basic and acidic residues" evidence="11">
    <location>
        <begin position="1136"/>
        <end position="1151"/>
    </location>
</feature>
<evidence type="ECO:0000256" key="5">
    <source>
        <dbReference type="ARBA" id="ARBA00022741"/>
    </source>
</evidence>
<evidence type="ECO:0000256" key="6">
    <source>
        <dbReference type="ARBA" id="ARBA00022801"/>
    </source>
</evidence>
<dbReference type="FunFam" id="3.40.50.300:FF:000061">
    <property type="entry name" value="ATPase family, AAA domain-containing 2"/>
    <property type="match status" value="1"/>
</dbReference>
<dbReference type="GO" id="GO:0006337">
    <property type="term" value="P:nucleosome disassembly"/>
    <property type="evidence" value="ECO:0007669"/>
    <property type="project" value="TreeGrafter"/>
</dbReference>
<protein>
    <submittedName>
        <fullName evidence="13">TAT-binding protein-like protein 7, AAA ATPase</fullName>
    </submittedName>
</protein>
<dbReference type="GO" id="GO:0045815">
    <property type="term" value="P:transcription initiation-coupled chromatin remodeling"/>
    <property type="evidence" value="ECO:0007669"/>
    <property type="project" value="TreeGrafter"/>
</dbReference>
<keyword evidence="10" id="KW-0175">Coiled coil</keyword>
<feature type="compositionally biased region" description="Polar residues" evidence="11">
    <location>
        <begin position="1577"/>
        <end position="1590"/>
    </location>
</feature>
<keyword evidence="7" id="KW-0067">ATP-binding</keyword>
<dbReference type="FunFam" id="3.40.50.300:FF:001218">
    <property type="entry name" value="AAA family ATPase, putative"/>
    <property type="match status" value="1"/>
</dbReference>
<evidence type="ECO:0000256" key="8">
    <source>
        <dbReference type="ARBA" id="ARBA00023117"/>
    </source>
</evidence>
<dbReference type="EMBL" id="JAVRRJ010000002">
    <property type="protein sequence ID" value="KAK5089227.1"/>
    <property type="molecule type" value="Genomic_DNA"/>
</dbReference>
<dbReference type="SMART" id="SM00382">
    <property type="entry name" value="AAA"/>
    <property type="match status" value="1"/>
</dbReference>
<evidence type="ECO:0000256" key="3">
    <source>
        <dbReference type="ARBA" id="ARBA00006914"/>
    </source>
</evidence>
<feature type="region of interest" description="Disordered" evidence="11">
    <location>
        <begin position="1399"/>
        <end position="1446"/>
    </location>
</feature>
<keyword evidence="6" id="KW-0378">Hydrolase</keyword>
<comment type="subcellular location">
    <subcellularLocation>
        <location evidence="2">Chromosome</location>
    </subcellularLocation>
    <subcellularLocation>
        <location evidence="1">Nucleus</location>
    </subcellularLocation>
</comment>
<keyword evidence="8" id="KW-0103">Bromodomain</keyword>
<dbReference type="InterPro" id="IPR041569">
    <property type="entry name" value="AAA_lid_3"/>
</dbReference>
<accession>A0AAN7T3T8</accession>
<feature type="compositionally biased region" description="Polar residues" evidence="11">
    <location>
        <begin position="1424"/>
        <end position="1446"/>
    </location>
</feature>
<dbReference type="FunFam" id="1.10.8.60:FF:000016">
    <property type="entry name" value="ATPase family AAA domain-containing protein 2B"/>
    <property type="match status" value="1"/>
</dbReference>
<dbReference type="InterPro" id="IPR001251">
    <property type="entry name" value="CRAL-TRIO_dom"/>
</dbReference>
<dbReference type="InterPro" id="IPR003593">
    <property type="entry name" value="AAA+_ATPase"/>
</dbReference>
<evidence type="ECO:0000313" key="14">
    <source>
        <dbReference type="Proteomes" id="UP001309876"/>
    </source>
</evidence>
<dbReference type="GO" id="GO:0005524">
    <property type="term" value="F:ATP binding"/>
    <property type="evidence" value="ECO:0007669"/>
    <property type="project" value="UniProtKB-KW"/>
</dbReference>
<dbReference type="SUPFAM" id="SSF52540">
    <property type="entry name" value="P-loop containing nucleoside triphosphate hydrolases"/>
    <property type="match status" value="2"/>
</dbReference>
<feature type="compositionally biased region" description="Acidic residues" evidence="11">
    <location>
        <begin position="310"/>
        <end position="326"/>
    </location>
</feature>
<dbReference type="InterPro" id="IPR027417">
    <property type="entry name" value="P-loop_NTPase"/>
</dbReference>
<feature type="region of interest" description="Disordered" evidence="11">
    <location>
        <begin position="1503"/>
        <end position="1637"/>
    </location>
</feature>
<comment type="caution">
    <text evidence="13">The sequence shown here is derived from an EMBL/GenBank/DDBJ whole genome shotgun (WGS) entry which is preliminary data.</text>
</comment>
<feature type="region of interest" description="Disordered" evidence="11">
    <location>
        <begin position="206"/>
        <end position="263"/>
    </location>
</feature>
<dbReference type="GO" id="GO:0000785">
    <property type="term" value="C:chromatin"/>
    <property type="evidence" value="ECO:0007669"/>
    <property type="project" value="UniProtKB-ARBA"/>
</dbReference>
<dbReference type="Gene3D" id="1.10.8.60">
    <property type="match status" value="1"/>
</dbReference>
<evidence type="ECO:0000256" key="9">
    <source>
        <dbReference type="ARBA" id="ARBA00023242"/>
    </source>
</evidence>
<dbReference type="GO" id="GO:0042393">
    <property type="term" value="F:histone binding"/>
    <property type="evidence" value="ECO:0007669"/>
    <property type="project" value="UniProtKB-ARBA"/>
</dbReference>
<feature type="compositionally biased region" description="Polar residues" evidence="11">
    <location>
        <begin position="1503"/>
        <end position="1523"/>
    </location>
</feature>
<feature type="region of interest" description="Disordered" evidence="11">
    <location>
        <begin position="1130"/>
        <end position="1155"/>
    </location>
</feature>
<organism evidence="13 14">
    <name type="scientific">Lithohypha guttulata</name>
    <dbReference type="NCBI Taxonomy" id="1690604"/>
    <lineage>
        <taxon>Eukaryota</taxon>
        <taxon>Fungi</taxon>
        <taxon>Dikarya</taxon>
        <taxon>Ascomycota</taxon>
        <taxon>Pezizomycotina</taxon>
        <taxon>Eurotiomycetes</taxon>
        <taxon>Chaetothyriomycetidae</taxon>
        <taxon>Chaetothyriales</taxon>
        <taxon>Trichomeriaceae</taxon>
        <taxon>Lithohypha</taxon>
    </lineage>
</organism>
<dbReference type="Proteomes" id="UP001309876">
    <property type="component" value="Unassembled WGS sequence"/>
</dbReference>
<reference evidence="13 14" key="1">
    <citation type="submission" date="2023-08" db="EMBL/GenBank/DDBJ databases">
        <title>Black Yeasts Isolated from many extreme environments.</title>
        <authorList>
            <person name="Coleine C."/>
            <person name="Stajich J.E."/>
            <person name="Selbmann L."/>
        </authorList>
    </citation>
    <scope>NUCLEOTIDE SEQUENCE [LARGE SCALE GENOMIC DNA]</scope>
    <source>
        <strain evidence="13 14">CCFEE 5910</strain>
    </source>
</reference>
<evidence type="ECO:0000256" key="10">
    <source>
        <dbReference type="SAM" id="Coils"/>
    </source>
</evidence>
<dbReference type="GO" id="GO:0005634">
    <property type="term" value="C:nucleus"/>
    <property type="evidence" value="ECO:0007669"/>
    <property type="project" value="UniProtKB-SubCell"/>
</dbReference>
<dbReference type="Pfam" id="PF00004">
    <property type="entry name" value="AAA"/>
    <property type="match status" value="1"/>
</dbReference>
<evidence type="ECO:0000256" key="11">
    <source>
        <dbReference type="SAM" id="MobiDB-lite"/>
    </source>
</evidence>
<evidence type="ECO:0000256" key="2">
    <source>
        <dbReference type="ARBA" id="ARBA00004286"/>
    </source>
</evidence>
<keyword evidence="5" id="KW-0547">Nucleotide-binding</keyword>
<dbReference type="PROSITE" id="PS00674">
    <property type="entry name" value="AAA"/>
    <property type="match status" value="1"/>
</dbReference>
<dbReference type="PANTHER" id="PTHR23069:SF0">
    <property type="entry name" value="TAT-BINDING HOMOLOG 7"/>
    <property type="match status" value="1"/>
</dbReference>
<dbReference type="InterPro" id="IPR045199">
    <property type="entry name" value="ATAD2-like"/>
</dbReference>
<dbReference type="GO" id="GO:0016887">
    <property type="term" value="F:ATP hydrolysis activity"/>
    <property type="evidence" value="ECO:0007669"/>
    <property type="project" value="InterPro"/>
</dbReference>
<feature type="region of interest" description="Disordered" evidence="11">
    <location>
        <begin position="1"/>
        <end position="187"/>
    </location>
</feature>
<dbReference type="Pfam" id="PF17862">
    <property type="entry name" value="AAA_lid_3"/>
    <property type="match status" value="1"/>
</dbReference>
<feature type="compositionally biased region" description="Low complexity" evidence="11">
    <location>
        <begin position="1623"/>
        <end position="1637"/>
    </location>
</feature>
<evidence type="ECO:0000256" key="7">
    <source>
        <dbReference type="ARBA" id="ARBA00022840"/>
    </source>
</evidence>
<feature type="compositionally biased region" description="Basic residues" evidence="11">
    <location>
        <begin position="34"/>
        <end position="43"/>
    </location>
</feature>
<feature type="region of interest" description="Disordered" evidence="11">
    <location>
        <begin position="1657"/>
        <end position="1687"/>
    </location>
</feature>
<dbReference type="InterPro" id="IPR003959">
    <property type="entry name" value="ATPase_AAA_core"/>
</dbReference>
<comment type="similarity">
    <text evidence="3">Belongs to the AAA ATPase family.</text>
</comment>
<feature type="compositionally biased region" description="Acidic residues" evidence="11">
    <location>
        <begin position="440"/>
        <end position="451"/>
    </location>
</feature>
<feature type="compositionally biased region" description="Acidic residues" evidence="11">
    <location>
        <begin position="110"/>
        <end position="126"/>
    </location>
</feature>
<dbReference type="CDD" id="cd05491">
    <property type="entry name" value="Bromo_TBP7_like"/>
    <property type="match status" value="1"/>
</dbReference>
<proteinExistence type="inferred from homology"/>
<dbReference type="Gene3D" id="3.40.50.300">
    <property type="entry name" value="P-loop containing nucleotide triphosphate hydrolases"/>
    <property type="match status" value="2"/>
</dbReference>
<feature type="compositionally biased region" description="Low complexity" evidence="11">
    <location>
        <begin position="1406"/>
        <end position="1416"/>
    </location>
</feature>
<dbReference type="InterPro" id="IPR003960">
    <property type="entry name" value="ATPase_AAA_CS"/>
</dbReference>